<sequence length="117" mass="12563">MLHAPLSKKASLETAKSAVLPMASSGRDDIATPGPSLYVAWIGTRLFGFMYSPETKGGVAATTSSGGDRDVPAKVRSDVGIYIVQDLFFYISLIMDSSSKVEKFNLIQNQLRGMPCS</sequence>
<organism evidence="1 2">
    <name type="scientific">Morus notabilis</name>
    <dbReference type="NCBI Taxonomy" id="981085"/>
    <lineage>
        <taxon>Eukaryota</taxon>
        <taxon>Viridiplantae</taxon>
        <taxon>Streptophyta</taxon>
        <taxon>Embryophyta</taxon>
        <taxon>Tracheophyta</taxon>
        <taxon>Spermatophyta</taxon>
        <taxon>Magnoliopsida</taxon>
        <taxon>eudicotyledons</taxon>
        <taxon>Gunneridae</taxon>
        <taxon>Pentapetalae</taxon>
        <taxon>rosids</taxon>
        <taxon>fabids</taxon>
        <taxon>Rosales</taxon>
        <taxon>Moraceae</taxon>
        <taxon>Moreae</taxon>
        <taxon>Morus</taxon>
    </lineage>
</organism>
<evidence type="ECO:0000313" key="1">
    <source>
        <dbReference type="EMBL" id="EXB80865.1"/>
    </source>
</evidence>
<proteinExistence type="predicted"/>
<reference evidence="2" key="1">
    <citation type="submission" date="2013-01" db="EMBL/GenBank/DDBJ databases">
        <title>Draft Genome Sequence of a Mulberry Tree, Morus notabilis C.K. Schneid.</title>
        <authorList>
            <person name="He N."/>
            <person name="Zhao S."/>
        </authorList>
    </citation>
    <scope>NUCLEOTIDE SEQUENCE</scope>
</reference>
<evidence type="ECO:0000313" key="2">
    <source>
        <dbReference type="Proteomes" id="UP000030645"/>
    </source>
</evidence>
<dbReference type="AlphaFoldDB" id="W9RLT4"/>
<name>W9RLT4_9ROSA</name>
<protein>
    <submittedName>
        <fullName evidence="1">Uncharacterized protein</fullName>
    </submittedName>
</protein>
<gene>
    <name evidence="1" type="ORF">L484_020124</name>
</gene>
<dbReference type="EMBL" id="KE344827">
    <property type="protein sequence ID" value="EXB80865.1"/>
    <property type="molecule type" value="Genomic_DNA"/>
</dbReference>
<dbReference type="Proteomes" id="UP000030645">
    <property type="component" value="Unassembled WGS sequence"/>
</dbReference>
<accession>W9RLT4</accession>
<keyword evidence="2" id="KW-1185">Reference proteome</keyword>